<dbReference type="Gene3D" id="1.25.40.10">
    <property type="entry name" value="Tetratricopeptide repeat domain"/>
    <property type="match status" value="1"/>
</dbReference>
<keyword evidence="4" id="KW-0808">Transferase</keyword>
<dbReference type="GO" id="GO:0000155">
    <property type="term" value="F:phosphorelay sensor kinase activity"/>
    <property type="evidence" value="ECO:0007669"/>
    <property type="project" value="InterPro"/>
</dbReference>
<dbReference type="Proteomes" id="UP000274271">
    <property type="component" value="Unassembled WGS sequence"/>
</dbReference>
<dbReference type="InterPro" id="IPR004358">
    <property type="entry name" value="Sig_transdc_His_kin-like_C"/>
</dbReference>
<evidence type="ECO:0000256" key="2">
    <source>
        <dbReference type="ARBA" id="ARBA00012438"/>
    </source>
</evidence>
<dbReference type="PRINTS" id="PR00344">
    <property type="entry name" value="BCTRLSENSOR"/>
</dbReference>
<keyword evidence="6 11" id="KW-0418">Kinase</keyword>
<dbReference type="GO" id="GO:0007234">
    <property type="term" value="P:osmosensory signaling via phosphorelay pathway"/>
    <property type="evidence" value="ECO:0007669"/>
    <property type="project" value="TreeGrafter"/>
</dbReference>
<dbReference type="InterPro" id="IPR050351">
    <property type="entry name" value="BphY/WalK/GraS-like"/>
</dbReference>
<dbReference type="EMBL" id="RQJP01000003">
    <property type="protein sequence ID" value="RRB14078.1"/>
    <property type="molecule type" value="Genomic_DNA"/>
</dbReference>
<keyword evidence="5" id="KW-0547">Nucleotide-binding</keyword>
<dbReference type="InterPro" id="IPR011990">
    <property type="entry name" value="TPR-like_helical_dom_sf"/>
</dbReference>
<dbReference type="InterPro" id="IPR036890">
    <property type="entry name" value="HATPase_C_sf"/>
</dbReference>
<dbReference type="GO" id="GO:0005524">
    <property type="term" value="F:ATP binding"/>
    <property type="evidence" value="ECO:0007669"/>
    <property type="project" value="UniProtKB-KW"/>
</dbReference>
<dbReference type="SUPFAM" id="SSF48452">
    <property type="entry name" value="TPR-like"/>
    <property type="match status" value="2"/>
</dbReference>
<evidence type="ECO:0000256" key="4">
    <source>
        <dbReference type="ARBA" id="ARBA00022679"/>
    </source>
</evidence>
<dbReference type="SUPFAM" id="SSF55874">
    <property type="entry name" value="ATPase domain of HSP90 chaperone/DNA topoisomerase II/histidine kinase"/>
    <property type="match status" value="1"/>
</dbReference>
<dbReference type="InterPro" id="IPR005467">
    <property type="entry name" value="His_kinase_dom"/>
</dbReference>
<dbReference type="InterPro" id="IPR003661">
    <property type="entry name" value="HisK_dim/P_dom"/>
</dbReference>
<protein>
    <recommendedName>
        <fullName evidence="2">histidine kinase</fullName>
        <ecNumber evidence="2">2.7.13.3</ecNumber>
    </recommendedName>
</protein>
<evidence type="ECO:0000256" key="8">
    <source>
        <dbReference type="ARBA" id="ARBA00023012"/>
    </source>
</evidence>
<dbReference type="PANTHER" id="PTHR42878:SF7">
    <property type="entry name" value="SENSOR HISTIDINE KINASE GLRK"/>
    <property type="match status" value="1"/>
</dbReference>
<keyword evidence="9" id="KW-0472">Membrane</keyword>
<dbReference type="CDD" id="cd00075">
    <property type="entry name" value="HATPase"/>
    <property type="match status" value="1"/>
</dbReference>
<feature type="transmembrane region" description="Helical" evidence="9">
    <location>
        <begin position="432"/>
        <end position="452"/>
    </location>
</feature>
<dbReference type="Gene3D" id="1.10.287.130">
    <property type="match status" value="1"/>
</dbReference>
<keyword evidence="12" id="KW-1185">Reference proteome</keyword>
<dbReference type="GO" id="GO:0000156">
    <property type="term" value="F:phosphorelay response regulator activity"/>
    <property type="evidence" value="ECO:0007669"/>
    <property type="project" value="TreeGrafter"/>
</dbReference>
<keyword evidence="3" id="KW-0597">Phosphoprotein</keyword>
<dbReference type="SMART" id="SM00387">
    <property type="entry name" value="HATPase_c"/>
    <property type="match status" value="1"/>
</dbReference>
<dbReference type="FunFam" id="3.30.565.10:FF:000006">
    <property type="entry name" value="Sensor histidine kinase WalK"/>
    <property type="match status" value="1"/>
</dbReference>
<reference evidence="11 12" key="1">
    <citation type="submission" date="2018-11" db="EMBL/GenBank/DDBJ databases">
        <authorList>
            <person name="Zhou Z."/>
            <person name="Wang G."/>
        </authorList>
    </citation>
    <scope>NUCLEOTIDE SEQUENCE [LARGE SCALE GENOMIC DNA]</scope>
    <source>
        <strain evidence="11 12">KCTC42998</strain>
    </source>
</reference>
<evidence type="ECO:0000256" key="7">
    <source>
        <dbReference type="ARBA" id="ARBA00022840"/>
    </source>
</evidence>
<dbReference type="PANTHER" id="PTHR42878">
    <property type="entry name" value="TWO-COMPONENT HISTIDINE KINASE"/>
    <property type="match status" value="1"/>
</dbReference>
<dbReference type="OrthoDB" id="9810447at2"/>
<accession>A0A3P1CLI5</accession>
<evidence type="ECO:0000313" key="11">
    <source>
        <dbReference type="EMBL" id="RRB14078.1"/>
    </source>
</evidence>
<sequence>MKDRIHLREWVDQYRTFQQQMKRTSIFTCRQRRYSLIWLISFGFYSCELRTTSDTDHHARVDSLINRATFLKFSEGVERSQAFLDSAYARFPEAGVMDTYRKYDFLRGNYADPNFKMDYGKAVAYVDSLFLLLEANNGKINYPKEYARARLLRGDNLHYLKQYDEAYSQYFQGKVLIESTLDTCQSSQYTSRIAGMNYQEKNYRKAATYYKQAYREVMTCTGPNDFDNLFVSPQGYLSNIGLSYSNLEMPDSALYYYEKALHFIRQNEHKFPNQQDFMAMARAVIYGNQAVIYLKRKDFPHAEFLLKESIRINRQKGYYNRDAQFSQAKLCEVYLVSNRLEMARLELLSLKASLDTLPHPEASLRWNNLQWQYFEKVHQISQAYHYLKNYLVLRDSSDHHKAIFEDMDQALRNLGSQHEIELLSKKDEVNRLYLIGTIAVLLLSLIIVFLIWQSWKRTRKNLLKSAELNQRIIGRNTQLQTTLTELERSQQENNRLLQIVAHDLRTPIGAISMAVDLLIEGQFKAHKPRDFLEIIKSSSANSLILIDNLMHANTSVTKKEMVELQGFLSSCVDMLRLRAQEKKQEIDLRTEVVSVFLDRQKMWRVISNLITNAIKFSPPDSTISVRMKKNVHTVSITIKDQGIGIPVQLKDKVFDLYTDAKRAGTAGEKPFGMGLSISRQIVEAHQGKLWFESDVSQGTTFYIELPVQ</sequence>
<dbReference type="SMART" id="SM00028">
    <property type="entry name" value="TPR"/>
    <property type="match status" value="4"/>
</dbReference>
<dbReference type="CDD" id="cd00082">
    <property type="entry name" value="HisKA"/>
    <property type="match status" value="1"/>
</dbReference>
<organism evidence="11 12">
    <name type="scientific">Larkinella knui</name>
    <dbReference type="NCBI Taxonomy" id="2025310"/>
    <lineage>
        <taxon>Bacteria</taxon>
        <taxon>Pseudomonadati</taxon>
        <taxon>Bacteroidota</taxon>
        <taxon>Cytophagia</taxon>
        <taxon>Cytophagales</taxon>
        <taxon>Spirosomataceae</taxon>
        <taxon>Larkinella</taxon>
    </lineage>
</organism>
<dbReference type="InterPro" id="IPR019734">
    <property type="entry name" value="TPR_rpt"/>
</dbReference>
<dbReference type="GO" id="GO:0030295">
    <property type="term" value="F:protein kinase activator activity"/>
    <property type="evidence" value="ECO:0007669"/>
    <property type="project" value="TreeGrafter"/>
</dbReference>
<comment type="catalytic activity">
    <reaction evidence="1">
        <text>ATP + protein L-histidine = ADP + protein N-phospho-L-histidine.</text>
        <dbReference type="EC" id="2.7.13.3"/>
    </reaction>
</comment>
<evidence type="ECO:0000256" key="3">
    <source>
        <dbReference type="ARBA" id="ARBA00022553"/>
    </source>
</evidence>
<evidence type="ECO:0000256" key="1">
    <source>
        <dbReference type="ARBA" id="ARBA00000085"/>
    </source>
</evidence>
<dbReference type="Pfam" id="PF00512">
    <property type="entry name" value="HisKA"/>
    <property type="match status" value="1"/>
</dbReference>
<name>A0A3P1CLI5_9BACT</name>
<comment type="caution">
    <text evidence="11">The sequence shown here is derived from an EMBL/GenBank/DDBJ whole genome shotgun (WGS) entry which is preliminary data.</text>
</comment>
<dbReference type="InterPro" id="IPR036097">
    <property type="entry name" value="HisK_dim/P_sf"/>
</dbReference>
<dbReference type="Gene3D" id="3.30.565.10">
    <property type="entry name" value="Histidine kinase-like ATPase, C-terminal domain"/>
    <property type="match status" value="1"/>
</dbReference>
<dbReference type="AlphaFoldDB" id="A0A3P1CLI5"/>
<dbReference type="SUPFAM" id="SSF47384">
    <property type="entry name" value="Homodimeric domain of signal transducing histidine kinase"/>
    <property type="match status" value="1"/>
</dbReference>
<keyword evidence="9" id="KW-1133">Transmembrane helix</keyword>
<dbReference type="EC" id="2.7.13.3" evidence="2"/>
<keyword evidence="7" id="KW-0067">ATP-binding</keyword>
<evidence type="ECO:0000256" key="9">
    <source>
        <dbReference type="SAM" id="Phobius"/>
    </source>
</evidence>
<evidence type="ECO:0000256" key="5">
    <source>
        <dbReference type="ARBA" id="ARBA00022741"/>
    </source>
</evidence>
<dbReference type="InterPro" id="IPR003594">
    <property type="entry name" value="HATPase_dom"/>
</dbReference>
<keyword evidence="8" id="KW-0902">Two-component regulatory system</keyword>
<evidence type="ECO:0000256" key="6">
    <source>
        <dbReference type="ARBA" id="ARBA00022777"/>
    </source>
</evidence>
<dbReference type="SMART" id="SM00388">
    <property type="entry name" value="HisKA"/>
    <property type="match status" value="1"/>
</dbReference>
<dbReference type="Pfam" id="PF02518">
    <property type="entry name" value="HATPase_c"/>
    <property type="match status" value="1"/>
</dbReference>
<evidence type="ECO:0000259" key="10">
    <source>
        <dbReference type="PROSITE" id="PS50109"/>
    </source>
</evidence>
<evidence type="ECO:0000313" key="12">
    <source>
        <dbReference type="Proteomes" id="UP000274271"/>
    </source>
</evidence>
<dbReference type="PROSITE" id="PS50109">
    <property type="entry name" value="HIS_KIN"/>
    <property type="match status" value="1"/>
</dbReference>
<feature type="domain" description="Histidine kinase" evidence="10">
    <location>
        <begin position="499"/>
        <end position="708"/>
    </location>
</feature>
<proteinExistence type="predicted"/>
<keyword evidence="9" id="KW-0812">Transmembrane</keyword>
<gene>
    <name evidence="11" type="ORF">EHT87_17710</name>
</gene>